<comment type="caution">
    <text evidence="2">The sequence shown here is derived from an EMBL/GenBank/DDBJ whole genome shotgun (WGS) entry which is preliminary data.</text>
</comment>
<protein>
    <recommendedName>
        <fullName evidence="1">6-hydroxymethylpterin diphosphokinase MptE-like domain-containing protein</fullName>
    </recommendedName>
</protein>
<organism evidence="2 3">
    <name type="scientific">Alkaliphilus hydrothermalis</name>
    <dbReference type="NCBI Taxonomy" id="1482730"/>
    <lineage>
        <taxon>Bacteria</taxon>
        <taxon>Bacillati</taxon>
        <taxon>Bacillota</taxon>
        <taxon>Clostridia</taxon>
        <taxon>Peptostreptococcales</taxon>
        <taxon>Natronincolaceae</taxon>
        <taxon>Alkaliphilus</taxon>
    </lineage>
</organism>
<reference evidence="2 3" key="1">
    <citation type="submission" date="2021-01" db="EMBL/GenBank/DDBJ databases">
        <title>Genomic Encyclopedia of Type Strains, Phase IV (KMG-IV): sequencing the most valuable type-strain genomes for metagenomic binning, comparative biology and taxonomic classification.</title>
        <authorList>
            <person name="Goeker M."/>
        </authorList>
    </citation>
    <scope>NUCLEOTIDE SEQUENCE [LARGE SCALE GENOMIC DNA]</scope>
    <source>
        <strain evidence="2 3">DSM 25890</strain>
    </source>
</reference>
<dbReference type="InterPro" id="IPR002826">
    <property type="entry name" value="MptE-like"/>
</dbReference>
<proteinExistence type="predicted"/>
<evidence type="ECO:0000259" key="1">
    <source>
        <dbReference type="Pfam" id="PF01973"/>
    </source>
</evidence>
<gene>
    <name evidence="2" type="ORF">JOC73_001944</name>
</gene>
<accession>A0ABS2NR02</accession>
<evidence type="ECO:0000313" key="3">
    <source>
        <dbReference type="Proteomes" id="UP001314796"/>
    </source>
</evidence>
<evidence type="ECO:0000313" key="2">
    <source>
        <dbReference type="EMBL" id="MBM7615374.1"/>
    </source>
</evidence>
<dbReference type="EMBL" id="JAFBEE010000012">
    <property type="protein sequence ID" value="MBM7615374.1"/>
    <property type="molecule type" value="Genomic_DNA"/>
</dbReference>
<dbReference type="PANTHER" id="PTHR41786:SF1">
    <property type="entry name" value="6-HYDROXYMETHYLPTERIN DIPHOSPHOKINASE MPTE-LIKE DOMAIN-CONTAINING PROTEIN"/>
    <property type="match status" value="1"/>
</dbReference>
<keyword evidence="3" id="KW-1185">Reference proteome</keyword>
<dbReference type="Proteomes" id="UP001314796">
    <property type="component" value="Unassembled WGS sequence"/>
</dbReference>
<sequence length="609" mass="70091">MLEKNMSKLEQHYPELYLGLTSCQYPVEDNINLTPVETNGYLNCRIKTQNAELFLHSAYDPSNEAEKWLSTLNQDVNFFVIVGGGLYHHIDYLVSKYPNKKILIIEPSYDILYNAVQRIDLTQYIENKNILFQVSQDTAELMMLLAQVLINKGIEKFELAYLTAYRQLYSSFCIDLERDIFNMIKTLRANIGTEYVHSRKWVHNTFKNLRKTNIDTYPLMSLFNKYEGMPALIVSAGPSLEKQIETLSNNLDKFIIIAAGSAVNALEKHSISPHMVVSVDAEEIQDNIFKNIKDKNITLAYSHSFRYSSLDLFQGKKYWFRGNADNIVDFYEESIGEKTDYIEIGPSCANEAMDIARRLGCNPLIFIGQDLAYTNEALYTKGVVHDLNMATDIGDRILVKDMYGKDITTKTAFLVMKAYFENYVRSHKSVNYINCTEGGLEILGMQHRAFKDVMAELSPLEVDIFKDIESKYKNTQNMFAQRNYRDNNKEFFNHVANEVEGISEKSKERLEKIQALKLSLPTLSIDQAQGKMDEIIDVTNQIENTKLHTSVLHSICAAYYLSVRQSSYSKLEGISDQKEKYKLLLEGIEKQYLYYEVILQSLIEAIKEN</sequence>
<dbReference type="RefSeq" id="WP_204402501.1">
    <property type="nucleotide sequence ID" value="NZ_JAFBEE010000012.1"/>
</dbReference>
<feature type="domain" description="6-hydroxymethylpterin diphosphokinase MptE-like" evidence="1">
    <location>
        <begin position="204"/>
        <end position="376"/>
    </location>
</feature>
<name>A0ABS2NR02_9FIRM</name>
<dbReference type="Pfam" id="PF01973">
    <property type="entry name" value="MptE-like"/>
    <property type="match status" value="1"/>
</dbReference>
<dbReference type="PANTHER" id="PTHR41786">
    <property type="entry name" value="MOTILITY ACCESSORY FACTOR MAF"/>
    <property type="match status" value="1"/>
</dbReference>